<dbReference type="EMBL" id="RCHS01000537">
    <property type="protein sequence ID" value="RMX58230.1"/>
    <property type="molecule type" value="Genomic_DNA"/>
</dbReference>
<dbReference type="PANTHER" id="PTHR12155">
    <property type="entry name" value="SCHLAFEN"/>
    <property type="match status" value="1"/>
</dbReference>
<dbReference type="InterPro" id="IPR007421">
    <property type="entry name" value="Schlafen_AlbA_2_dom"/>
</dbReference>
<feature type="domain" description="Schlafen GTPase-like" evidence="4">
    <location>
        <begin position="451"/>
        <end position="565"/>
    </location>
</feature>
<dbReference type="InterPro" id="IPR038461">
    <property type="entry name" value="Schlafen_AlbA_2_dom_sf"/>
</dbReference>
<keyword evidence="7" id="KW-1185">Reference proteome</keyword>
<dbReference type="InterPro" id="IPR027417">
    <property type="entry name" value="P-loop_NTPase"/>
</dbReference>
<evidence type="ECO:0000256" key="2">
    <source>
        <dbReference type="SAM" id="MobiDB-lite"/>
    </source>
</evidence>
<proteinExistence type="predicted"/>
<keyword evidence="1" id="KW-0677">Repeat</keyword>
<gene>
    <name evidence="6" type="ORF">pdam_00000211</name>
</gene>
<dbReference type="Pfam" id="PF21026">
    <property type="entry name" value="SLFN_GTPase-like"/>
    <property type="match status" value="1"/>
</dbReference>
<sequence>KAMSSNKRRLSKDITGEPKKTKHDVHSQQDDEVLYDSGYFGSQGSDAYLTGFLIHENSSQEYYVELMEIDEDTQEGNSSSLSTEATGSNREFCENHLCFAINIGTNYASQQKKKKKEMKKEGKESGNEESDIQSENILRMCNALLNSGGGVLEMKISNSQNSSTSQKDPVDSFWQTIEEQLRRMIRPSRYDDVFDRSVLSDRILLFINAPNHFCTMKYNLFVPGDAGVYEATYDDVVNFLKFEGCKKDLNSYIRQRFTIARQLSAFGNCDGGVLLIGVGDDRRVSGVDSKEYVEERVISLFTENICYNFELKRGIHWDLTFSDVSGSESKSVIVIKMAGIRDSGGIFAKCPESYELRCDINGQQVPHLVAFDKWKERMKPDDADLPRNTKVMEDMLKRFRRMHISNGHLLTVKGDVQRIRDAFFTVDEKFSISPSGIESTFPLEAQEAIRNIQKVCCRDRYRGFLAVSRSWLRDTGGTAIDSVICDVLLISRNMGGLHLYTICDAADEKSMKYSKKAAQSIKKKLSENGARGQKFYVSYHVLPCGAGGEVGLPVPDDRYPKSYDLLTPREKLNEILKAMVITVAAVPSTLSSKLGVTIFNLLTTEQFRLVHQQIEVNRELWIKGVAGTGKTLVAVEFMRELRRREKLQRDEILYVCENEGIASQVRKTHLCNAICRETFINHAEFPQTKHVILDEVHNFRQRDTISWYEKARNLVRQHDSNRPGYLWCFIDICQKSHSFPSAKIFKHAKKYLVGDDSKDKVEIGHDFDGDDVRTIYYSKSEKTELDVLFTTLRQFLEEGYNERDIAVLFLKHDEIPSDDRLSAKLTGLSWRSAKDNDSENIVISSVLKYSGLERPVVVLVNVHRPLYKFHKFPFIYGAVTRAMVKLVIIRCKEG</sequence>
<dbReference type="Gene3D" id="3.30.950.30">
    <property type="entry name" value="Schlafen, AAA domain"/>
    <property type="match status" value="1"/>
</dbReference>
<feature type="region of interest" description="Disordered" evidence="2">
    <location>
        <begin position="110"/>
        <end position="132"/>
    </location>
</feature>
<organism evidence="6 7">
    <name type="scientific">Pocillopora damicornis</name>
    <name type="common">Cauliflower coral</name>
    <name type="synonym">Millepora damicornis</name>
    <dbReference type="NCBI Taxonomy" id="46731"/>
    <lineage>
        <taxon>Eukaryota</taxon>
        <taxon>Metazoa</taxon>
        <taxon>Cnidaria</taxon>
        <taxon>Anthozoa</taxon>
        <taxon>Hexacorallia</taxon>
        <taxon>Scleractinia</taxon>
        <taxon>Astrocoeniina</taxon>
        <taxon>Pocilloporidae</taxon>
        <taxon>Pocillopora</taxon>
    </lineage>
</organism>
<dbReference type="SUPFAM" id="SSF52540">
    <property type="entry name" value="P-loop containing nucleoside triphosphate hydrolases"/>
    <property type="match status" value="1"/>
</dbReference>
<evidence type="ECO:0000313" key="6">
    <source>
        <dbReference type="EMBL" id="RMX58230.1"/>
    </source>
</evidence>
<name>A0A3M6UX85_POCDA</name>
<accession>A0A3M6UX85</accession>
<evidence type="ECO:0000259" key="4">
    <source>
        <dbReference type="Pfam" id="PF21026"/>
    </source>
</evidence>
<feature type="domain" description="Schlafen AlbA-2" evidence="3">
    <location>
        <begin position="246"/>
        <end position="335"/>
    </location>
</feature>
<feature type="domain" description="Nephrocystin 3-like N-terminal" evidence="5">
    <location>
        <begin position="601"/>
        <end position="731"/>
    </location>
</feature>
<dbReference type="Proteomes" id="UP000275408">
    <property type="component" value="Unassembled WGS sequence"/>
</dbReference>
<dbReference type="InterPro" id="IPR056884">
    <property type="entry name" value="NPHP3-like_N"/>
</dbReference>
<dbReference type="InterPro" id="IPR048729">
    <property type="entry name" value="SLFN_GTPase-like"/>
</dbReference>
<dbReference type="OrthoDB" id="5954683at2759"/>
<evidence type="ECO:0000256" key="1">
    <source>
        <dbReference type="ARBA" id="ARBA00022737"/>
    </source>
</evidence>
<reference evidence="6 7" key="1">
    <citation type="journal article" date="2018" name="Sci. Rep.">
        <title>Comparative analysis of the Pocillopora damicornis genome highlights role of immune system in coral evolution.</title>
        <authorList>
            <person name="Cunning R."/>
            <person name="Bay R.A."/>
            <person name="Gillette P."/>
            <person name="Baker A.C."/>
            <person name="Traylor-Knowles N."/>
        </authorList>
    </citation>
    <scope>NUCLEOTIDE SEQUENCE [LARGE SCALE GENOMIC DNA]</scope>
    <source>
        <strain evidence="6">RSMAS</strain>
        <tissue evidence="6">Whole animal</tissue>
    </source>
</reference>
<evidence type="ECO:0000259" key="3">
    <source>
        <dbReference type="Pfam" id="PF04326"/>
    </source>
</evidence>
<feature type="region of interest" description="Disordered" evidence="2">
    <location>
        <begin position="1"/>
        <end position="29"/>
    </location>
</feature>
<dbReference type="Pfam" id="PF24883">
    <property type="entry name" value="NPHP3_N"/>
    <property type="match status" value="1"/>
</dbReference>
<feature type="compositionally biased region" description="Basic residues" evidence="2">
    <location>
        <begin position="1"/>
        <end position="10"/>
    </location>
</feature>
<evidence type="ECO:0000259" key="5">
    <source>
        <dbReference type="Pfam" id="PF24883"/>
    </source>
</evidence>
<dbReference type="Pfam" id="PF04326">
    <property type="entry name" value="SLFN_AlbA_2"/>
    <property type="match status" value="1"/>
</dbReference>
<feature type="compositionally biased region" description="Basic and acidic residues" evidence="2">
    <location>
        <begin position="11"/>
        <end position="29"/>
    </location>
</feature>
<protein>
    <submittedName>
        <fullName evidence="6">Uncharacterized protein</fullName>
    </submittedName>
</protein>
<evidence type="ECO:0000313" key="7">
    <source>
        <dbReference type="Proteomes" id="UP000275408"/>
    </source>
</evidence>
<dbReference type="PANTHER" id="PTHR12155:SF30">
    <property type="entry name" value="PROTEIN SLFN14"/>
    <property type="match status" value="1"/>
</dbReference>
<feature type="non-terminal residue" evidence="6">
    <location>
        <position position="1"/>
    </location>
</feature>
<comment type="caution">
    <text evidence="6">The sequence shown here is derived from an EMBL/GenBank/DDBJ whole genome shotgun (WGS) entry which is preliminary data.</text>
</comment>
<dbReference type="AlphaFoldDB" id="A0A3M6UX85"/>
<dbReference type="InterPro" id="IPR029684">
    <property type="entry name" value="Schlafen"/>
</dbReference>
<dbReference type="Gene3D" id="3.40.50.300">
    <property type="entry name" value="P-loop containing nucleotide triphosphate hydrolases"/>
    <property type="match status" value="1"/>
</dbReference>